<accession>A0ABT6B5I2</accession>
<sequence length="367" mass="40026">MNPSIFFRWRHAAVATVVAILPTMSFAAVPGPDVIALLKDPQRGRGIVVAPDDLLDRPGYPYSDLEEQPDFTNATAWTSVLGSLPSGIGHDDALDILRWDLGATRARPGMEVATRGDLSDPFIEASVVKAGVDADIFRHMIDLTGYEHSTRAAGFAVAMQILRRQIEQTPAERRDALGVRADVFDRMMAARFMDHLTSYDVNYLSLLLQYHLVHRRYGDADRMGARELPAAYRVARVAAAYRDLEGYLLTYPCNRDATPREGRAGTGQPGDDRPLCFAGATDRAVYQWYLGEVDRQAHRIPDAPHESGLAKVLAAAALFMPLLDAAAIVEFAGAAEAESLAAEAFAAEESVEATAERALPLSCARVD</sequence>
<organism evidence="2 3">
    <name type="scientific">Luteibacter sahnii</name>
    <dbReference type="NCBI Taxonomy" id="3021977"/>
    <lineage>
        <taxon>Bacteria</taxon>
        <taxon>Pseudomonadati</taxon>
        <taxon>Pseudomonadota</taxon>
        <taxon>Gammaproteobacteria</taxon>
        <taxon>Lysobacterales</taxon>
        <taxon>Rhodanobacteraceae</taxon>
        <taxon>Luteibacter</taxon>
    </lineage>
</organism>
<reference evidence="2 3" key="1">
    <citation type="journal article" date="2024" name="Curr. Microbiol.">
        <title>Luteibacter sahnii sp. nov., A Novel Yellow-Colored Xanthomonadin Pigment Producing Probiotic Bacterium from Healthy Rice Seed Microbiome.</title>
        <authorList>
            <person name="Jaiswal G."/>
            <person name="Rana R."/>
            <person name="Nayak P.K."/>
            <person name="Chouhan R."/>
            <person name="Gandhi S.G."/>
            <person name="Patel H.K."/>
            <person name="Patil P.B."/>
        </authorList>
    </citation>
    <scope>NUCLEOTIDE SEQUENCE [LARGE SCALE GENOMIC DNA]</scope>
    <source>
        <strain evidence="2 3">PPL201</strain>
    </source>
</reference>
<protein>
    <submittedName>
        <fullName evidence="2">Uncharacterized protein</fullName>
    </submittedName>
</protein>
<feature type="signal peptide" evidence="1">
    <location>
        <begin position="1"/>
        <end position="27"/>
    </location>
</feature>
<comment type="caution">
    <text evidence="2">The sequence shown here is derived from an EMBL/GenBank/DDBJ whole genome shotgun (WGS) entry which is preliminary data.</text>
</comment>
<name>A0ABT6B5I2_9GAMM</name>
<evidence type="ECO:0000313" key="2">
    <source>
        <dbReference type="EMBL" id="MDF4023374.1"/>
    </source>
</evidence>
<dbReference type="EMBL" id="JARJJS010000001">
    <property type="protein sequence ID" value="MDF4023374.1"/>
    <property type="molecule type" value="Genomic_DNA"/>
</dbReference>
<dbReference type="Proteomes" id="UP001528850">
    <property type="component" value="Unassembled WGS sequence"/>
</dbReference>
<keyword evidence="3" id="KW-1185">Reference proteome</keyword>
<evidence type="ECO:0000256" key="1">
    <source>
        <dbReference type="SAM" id="SignalP"/>
    </source>
</evidence>
<feature type="chain" id="PRO_5045761331" evidence="1">
    <location>
        <begin position="28"/>
        <end position="367"/>
    </location>
</feature>
<keyword evidence="1" id="KW-0732">Signal</keyword>
<evidence type="ECO:0000313" key="3">
    <source>
        <dbReference type="Proteomes" id="UP001528850"/>
    </source>
</evidence>
<proteinExistence type="predicted"/>
<gene>
    <name evidence="2" type="ORF">P3W24_00095</name>
</gene>